<protein>
    <submittedName>
        <fullName evidence="2">Uncharacterized protein</fullName>
    </submittedName>
</protein>
<dbReference type="Proteomes" id="UP001196413">
    <property type="component" value="Unassembled WGS sequence"/>
</dbReference>
<accession>A0AAD5M915</accession>
<feature type="region of interest" description="Disordered" evidence="1">
    <location>
        <begin position="1"/>
        <end position="47"/>
    </location>
</feature>
<proteinExistence type="predicted"/>
<evidence type="ECO:0000313" key="2">
    <source>
        <dbReference type="EMBL" id="KAJ1351903.1"/>
    </source>
</evidence>
<dbReference type="EMBL" id="JAHQIW010001259">
    <property type="protein sequence ID" value="KAJ1351903.1"/>
    <property type="molecule type" value="Genomic_DNA"/>
</dbReference>
<evidence type="ECO:0000256" key="1">
    <source>
        <dbReference type="SAM" id="MobiDB-lite"/>
    </source>
</evidence>
<keyword evidence="3" id="KW-1185">Reference proteome</keyword>
<reference evidence="2" key="1">
    <citation type="submission" date="2021-06" db="EMBL/GenBank/DDBJ databases">
        <title>Parelaphostrongylus tenuis whole genome reference sequence.</title>
        <authorList>
            <person name="Garwood T.J."/>
            <person name="Larsen P.A."/>
            <person name="Fountain-Jones N.M."/>
            <person name="Garbe J.R."/>
            <person name="Macchietto M.G."/>
            <person name="Kania S.A."/>
            <person name="Gerhold R.W."/>
            <person name="Richards J.E."/>
            <person name="Wolf T.M."/>
        </authorList>
    </citation>
    <scope>NUCLEOTIDE SEQUENCE</scope>
    <source>
        <strain evidence="2">MNPRO001-30</strain>
        <tissue evidence="2">Meninges</tissue>
    </source>
</reference>
<dbReference type="AlphaFoldDB" id="A0AAD5M915"/>
<evidence type="ECO:0000313" key="3">
    <source>
        <dbReference type="Proteomes" id="UP001196413"/>
    </source>
</evidence>
<gene>
    <name evidence="2" type="ORF">KIN20_008077</name>
</gene>
<sequence>MRHSASVAKLFPLPPHPSYESGRYSPDSGSKAKCCKRRGPESNSRKKLVVQTSLIGSPGGYRCILQSRHRAYRHSRNPRHD</sequence>
<name>A0AAD5M915_PARTN</name>
<organism evidence="2 3">
    <name type="scientific">Parelaphostrongylus tenuis</name>
    <name type="common">Meningeal worm</name>
    <dbReference type="NCBI Taxonomy" id="148309"/>
    <lineage>
        <taxon>Eukaryota</taxon>
        <taxon>Metazoa</taxon>
        <taxon>Ecdysozoa</taxon>
        <taxon>Nematoda</taxon>
        <taxon>Chromadorea</taxon>
        <taxon>Rhabditida</taxon>
        <taxon>Rhabditina</taxon>
        <taxon>Rhabditomorpha</taxon>
        <taxon>Strongyloidea</taxon>
        <taxon>Metastrongylidae</taxon>
        <taxon>Parelaphostrongylus</taxon>
    </lineage>
</organism>
<comment type="caution">
    <text evidence="2">The sequence shown here is derived from an EMBL/GenBank/DDBJ whole genome shotgun (WGS) entry which is preliminary data.</text>
</comment>